<dbReference type="Pfam" id="PF02272">
    <property type="entry name" value="DHHA1"/>
    <property type="match status" value="1"/>
</dbReference>
<accession>A0A402CQ27</accession>
<dbReference type="RefSeq" id="WP_119319464.1">
    <property type="nucleotide sequence ID" value="NZ_AP025739.1"/>
</dbReference>
<dbReference type="Pfam" id="PF17768">
    <property type="entry name" value="RecJ_OB"/>
    <property type="match status" value="1"/>
</dbReference>
<dbReference type="PANTHER" id="PTHR30255">
    <property type="entry name" value="SINGLE-STRANDED-DNA-SPECIFIC EXONUCLEASE RECJ"/>
    <property type="match status" value="1"/>
</dbReference>
<dbReference type="SUPFAM" id="SSF64182">
    <property type="entry name" value="DHH phosphoesterases"/>
    <property type="match status" value="1"/>
</dbReference>
<dbReference type="Pfam" id="PF01368">
    <property type="entry name" value="DHH"/>
    <property type="match status" value="1"/>
</dbReference>
<dbReference type="NCBIfam" id="TIGR00644">
    <property type="entry name" value="recJ"/>
    <property type="match status" value="1"/>
</dbReference>
<evidence type="ECO:0000259" key="6">
    <source>
        <dbReference type="Pfam" id="PF01368"/>
    </source>
</evidence>
<dbReference type="OrthoDB" id="9809852at2"/>
<dbReference type="InterPro" id="IPR004610">
    <property type="entry name" value="RecJ"/>
</dbReference>
<evidence type="ECO:0000256" key="3">
    <source>
        <dbReference type="ARBA" id="ARBA00022722"/>
    </source>
</evidence>
<dbReference type="GO" id="GO:0008409">
    <property type="term" value="F:5'-3' exonuclease activity"/>
    <property type="evidence" value="ECO:0007669"/>
    <property type="project" value="InterPro"/>
</dbReference>
<dbReference type="AlphaFoldDB" id="A0A402CQ27"/>
<protein>
    <recommendedName>
        <fullName evidence="2">Single-stranded-DNA-specific exonuclease RecJ</fullName>
    </recommendedName>
</protein>
<evidence type="ECO:0000256" key="5">
    <source>
        <dbReference type="ARBA" id="ARBA00022839"/>
    </source>
</evidence>
<reference evidence="9 10" key="1">
    <citation type="journal article" date="2019" name="Int. J. Syst. Evol. Microbiol.">
        <title>Capsulimonas corticalis gen. nov., sp. nov., an aerobic capsulated bacterium, of a novel bacterial order, Capsulimonadales ord. nov., of the class Armatimonadia of the phylum Armatimonadetes.</title>
        <authorList>
            <person name="Li J."/>
            <person name="Kudo C."/>
            <person name="Tonouchi A."/>
        </authorList>
    </citation>
    <scope>NUCLEOTIDE SEQUENCE [LARGE SCALE GENOMIC DNA]</scope>
    <source>
        <strain evidence="9 10">AX-7</strain>
    </source>
</reference>
<keyword evidence="4" id="KW-0378">Hydrolase</keyword>
<evidence type="ECO:0000256" key="4">
    <source>
        <dbReference type="ARBA" id="ARBA00022801"/>
    </source>
</evidence>
<keyword evidence="5" id="KW-0269">Exonuclease</keyword>
<dbReference type="InterPro" id="IPR051673">
    <property type="entry name" value="SSDNA_exonuclease_RecJ"/>
</dbReference>
<evidence type="ECO:0000256" key="2">
    <source>
        <dbReference type="ARBA" id="ARBA00019841"/>
    </source>
</evidence>
<dbReference type="GO" id="GO:0006281">
    <property type="term" value="P:DNA repair"/>
    <property type="evidence" value="ECO:0007669"/>
    <property type="project" value="InterPro"/>
</dbReference>
<evidence type="ECO:0000313" key="9">
    <source>
        <dbReference type="EMBL" id="BDI32841.1"/>
    </source>
</evidence>
<dbReference type="FunCoup" id="A0A402CQ27">
    <property type="interactions" value="401"/>
</dbReference>
<sequence>MPDTLKKIWTQTETDARAEAELVRELCVHPLTARLLVNRGLSDPAKADAFLRPDLSQLHDPFGLPDMDKAAHRIAEALANEETIFIHGDYDVDGVTSTALYVRTLTALGGKIVYRVPHRKLDGYDLKSRAIDHAKEQGATLVITSDCGIQAREAVTYANSLGLTVIVTDHHEPGETLPPAYAVVNPHRHDSTYPFPFLAGVGVAFKTMQAVVRLVRPEHETAYIQKFLDLVACGTVADVMPLQGENRVFASFGLKALARTRKVGLRALLEGARIDTSKPLSAEAVGFGIGPRINAVGRLDDAAIALDLMLTGDPEEALRLVETLNNFNAERQIAQKRILAEAIAQVADRDMDLTKVLVVASPGWNAGVVGIVAGKLVEMFQRPSIVIGVDETETNGKGSARSIPGFDMFKGIQICRDLLDSCGGHEMAAGLSLKMAQFDTFVSTINAHAASVLTDDDFIPRISHDGVIDPGQITISLLDEWEQFAPFGDKNPEPRFSSTGVRVCETRRIGKDLSHLKMRVRTEEMDPMDCVGWGHGGWSDEVGPGESLDLLYSPQINEWNGRRSVQLLIKDIRRAGG</sequence>
<dbReference type="InterPro" id="IPR041122">
    <property type="entry name" value="RecJ_OB"/>
</dbReference>
<dbReference type="InterPro" id="IPR001667">
    <property type="entry name" value="DDH_dom"/>
</dbReference>
<evidence type="ECO:0000313" key="10">
    <source>
        <dbReference type="Proteomes" id="UP000287394"/>
    </source>
</evidence>
<organism evidence="9 10">
    <name type="scientific">Capsulimonas corticalis</name>
    <dbReference type="NCBI Taxonomy" id="2219043"/>
    <lineage>
        <taxon>Bacteria</taxon>
        <taxon>Bacillati</taxon>
        <taxon>Armatimonadota</taxon>
        <taxon>Armatimonadia</taxon>
        <taxon>Capsulimonadales</taxon>
        <taxon>Capsulimonadaceae</taxon>
        <taxon>Capsulimonas</taxon>
    </lineage>
</organism>
<dbReference type="Gene3D" id="3.10.310.30">
    <property type="match status" value="1"/>
</dbReference>
<gene>
    <name evidence="9" type="ORF">CCAX7_48920</name>
</gene>
<dbReference type="KEGG" id="ccot:CCAX7_48920"/>
<keyword evidence="10" id="KW-1185">Reference proteome</keyword>
<name>A0A402CQ27_9BACT</name>
<feature type="domain" description="RecJ OB" evidence="8">
    <location>
        <begin position="465"/>
        <end position="571"/>
    </location>
</feature>
<evidence type="ECO:0000256" key="1">
    <source>
        <dbReference type="ARBA" id="ARBA00005915"/>
    </source>
</evidence>
<dbReference type="InterPro" id="IPR003156">
    <property type="entry name" value="DHHA1_dom"/>
</dbReference>
<proteinExistence type="inferred from homology"/>
<dbReference type="GO" id="GO:0003676">
    <property type="term" value="F:nucleic acid binding"/>
    <property type="evidence" value="ECO:0007669"/>
    <property type="project" value="InterPro"/>
</dbReference>
<dbReference type="InterPro" id="IPR038763">
    <property type="entry name" value="DHH_sf"/>
</dbReference>
<dbReference type="Gene3D" id="3.90.1640.30">
    <property type="match status" value="1"/>
</dbReference>
<dbReference type="EMBL" id="AP025739">
    <property type="protein sequence ID" value="BDI32841.1"/>
    <property type="molecule type" value="Genomic_DNA"/>
</dbReference>
<dbReference type="GO" id="GO:0006310">
    <property type="term" value="P:DNA recombination"/>
    <property type="evidence" value="ECO:0007669"/>
    <property type="project" value="InterPro"/>
</dbReference>
<evidence type="ECO:0000259" key="8">
    <source>
        <dbReference type="Pfam" id="PF17768"/>
    </source>
</evidence>
<evidence type="ECO:0000259" key="7">
    <source>
        <dbReference type="Pfam" id="PF02272"/>
    </source>
</evidence>
<feature type="domain" description="DHHA1" evidence="7">
    <location>
        <begin position="355"/>
        <end position="447"/>
    </location>
</feature>
<comment type="similarity">
    <text evidence="1">Belongs to the RecJ family.</text>
</comment>
<dbReference type="Proteomes" id="UP000287394">
    <property type="component" value="Chromosome"/>
</dbReference>
<dbReference type="PANTHER" id="PTHR30255:SF2">
    <property type="entry name" value="SINGLE-STRANDED-DNA-SPECIFIC EXONUCLEASE RECJ"/>
    <property type="match status" value="1"/>
</dbReference>
<keyword evidence="3" id="KW-0540">Nuclease</keyword>
<feature type="domain" description="DDH" evidence="6">
    <location>
        <begin position="84"/>
        <end position="235"/>
    </location>
</feature>